<gene>
    <name evidence="4" type="ORF">GCM10010387_07810</name>
</gene>
<dbReference type="InterPro" id="IPR028087">
    <property type="entry name" value="Tad_N"/>
</dbReference>
<feature type="compositionally biased region" description="Low complexity" evidence="1">
    <location>
        <begin position="150"/>
        <end position="159"/>
    </location>
</feature>
<evidence type="ECO:0000313" key="5">
    <source>
        <dbReference type="Proteomes" id="UP000630936"/>
    </source>
</evidence>
<accession>A0A918UL48</accession>
<dbReference type="EMBL" id="BMWG01000002">
    <property type="protein sequence ID" value="GGZ17899.1"/>
    <property type="molecule type" value="Genomic_DNA"/>
</dbReference>
<protein>
    <recommendedName>
        <fullName evidence="3">Putative Flp pilus-assembly TadG-like N-terminal domain-containing protein</fullName>
    </recommendedName>
</protein>
<dbReference type="AlphaFoldDB" id="A0A918UL48"/>
<feature type="chain" id="PRO_5037218711" description="Putative Flp pilus-assembly TadG-like N-terminal domain-containing protein" evidence="2">
    <location>
        <begin position="21"/>
        <end position="214"/>
    </location>
</feature>
<feature type="signal peptide" evidence="2">
    <location>
        <begin position="1"/>
        <end position="20"/>
    </location>
</feature>
<keyword evidence="5" id="KW-1185">Reference proteome</keyword>
<reference evidence="4" key="2">
    <citation type="submission" date="2020-09" db="EMBL/GenBank/DDBJ databases">
        <authorList>
            <person name="Sun Q."/>
            <person name="Ohkuma M."/>
        </authorList>
    </citation>
    <scope>NUCLEOTIDE SEQUENCE</scope>
    <source>
        <strain evidence="4">JCM 4988</strain>
    </source>
</reference>
<organism evidence="4 5">
    <name type="scientific">Streptomyces inusitatus</name>
    <dbReference type="NCBI Taxonomy" id="68221"/>
    <lineage>
        <taxon>Bacteria</taxon>
        <taxon>Bacillati</taxon>
        <taxon>Actinomycetota</taxon>
        <taxon>Actinomycetes</taxon>
        <taxon>Kitasatosporales</taxon>
        <taxon>Streptomycetaceae</taxon>
        <taxon>Streptomyces</taxon>
    </lineage>
</organism>
<feature type="domain" description="Putative Flp pilus-assembly TadG-like N-terminal" evidence="3">
    <location>
        <begin position="1"/>
        <end position="38"/>
    </location>
</feature>
<evidence type="ECO:0000256" key="1">
    <source>
        <dbReference type="SAM" id="MobiDB-lite"/>
    </source>
</evidence>
<keyword evidence="2" id="KW-0732">Signal</keyword>
<evidence type="ECO:0000313" key="4">
    <source>
        <dbReference type="EMBL" id="GGZ17899.1"/>
    </source>
</evidence>
<evidence type="ECO:0000256" key="2">
    <source>
        <dbReference type="SAM" id="SignalP"/>
    </source>
</evidence>
<feature type="region of interest" description="Disordered" evidence="1">
    <location>
        <begin position="140"/>
        <end position="214"/>
    </location>
</feature>
<proteinExistence type="predicted"/>
<sequence length="214" mass="22086">MVVGLLFLALAFFAVGQAGASRGGTQSGADAAALAAARESRDSLGEDLAAGILDPDFLRDFLDGRPKDTLGTGCDAAGRFAEANGTLVGDCFSLGDGRWGYTVAVDARESIGDTVLPGTENFRAEATATAVVEPRCTFAAAEPPEPSEPAEPSTPSEPSEPAEPTEPTEPAEPPEPVSPGTLDCDGGESFDLDPQQPDRLPDMSDLFTVRLDGD</sequence>
<name>A0A918UL48_9ACTN</name>
<dbReference type="Proteomes" id="UP000630936">
    <property type="component" value="Unassembled WGS sequence"/>
</dbReference>
<reference evidence="4" key="1">
    <citation type="journal article" date="2014" name="Int. J. Syst. Evol. Microbiol.">
        <title>Complete genome sequence of Corynebacterium casei LMG S-19264T (=DSM 44701T), isolated from a smear-ripened cheese.</title>
        <authorList>
            <consortium name="US DOE Joint Genome Institute (JGI-PGF)"/>
            <person name="Walter F."/>
            <person name="Albersmeier A."/>
            <person name="Kalinowski J."/>
            <person name="Ruckert C."/>
        </authorList>
    </citation>
    <scope>NUCLEOTIDE SEQUENCE</scope>
    <source>
        <strain evidence="4">JCM 4988</strain>
    </source>
</reference>
<evidence type="ECO:0000259" key="3">
    <source>
        <dbReference type="Pfam" id="PF13400"/>
    </source>
</evidence>
<comment type="caution">
    <text evidence="4">The sequence shown here is derived from an EMBL/GenBank/DDBJ whole genome shotgun (WGS) entry which is preliminary data.</text>
</comment>
<dbReference type="Pfam" id="PF13400">
    <property type="entry name" value="Tad"/>
    <property type="match status" value="1"/>
</dbReference>